<dbReference type="Proteomes" id="UP000054937">
    <property type="component" value="Unassembled WGS sequence"/>
</dbReference>
<dbReference type="InParanoid" id="A0A0V0QJZ0"/>
<keyword evidence="2" id="KW-0812">Transmembrane</keyword>
<proteinExistence type="predicted"/>
<feature type="region of interest" description="Disordered" evidence="1">
    <location>
        <begin position="112"/>
        <end position="167"/>
    </location>
</feature>
<evidence type="ECO:0000313" key="3">
    <source>
        <dbReference type="EMBL" id="KRX02293.1"/>
    </source>
</evidence>
<evidence type="ECO:0008006" key="5">
    <source>
        <dbReference type="Google" id="ProtNLM"/>
    </source>
</evidence>
<keyword evidence="2" id="KW-0472">Membrane</keyword>
<evidence type="ECO:0000256" key="2">
    <source>
        <dbReference type="SAM" id="Phobius"/>
    </source>
</evidence>
<dbReference type="AlphaFoldDB" id="A0A0V0QJZ0"/>
<feature type="transmembrane region" description="Helical" evidence="2">
    <location>
        <begin position="22"/>
        <end position="42"/>
    </location>
</feature>
<evidence type="ECO:0000313" key="4">
    <source>
        <dbReference type="Proteomes" id="UP000054937"/>
    </source>
</evidence>
<keyword evidence="4" id="KW-1185">Reference proteome</keyword>
<organism evidence="3 4">
    <name type="scientific">Pseudocohnilembus persalinus</name>
    <name type="common">Ciliate</name>
    <dbReference type="NCBI Taxonomy" id="266149"/>
    <lineage>
        <taxon>Eukaryota</taxon>
        <taxon>Sar</taxon>
        <taxon>Alveolata</taxon>
        <taxon>Ciliophora</taxon>
        <taxon>Intramacronucleata</taxon>
        <taxon>Oligohymenophorea</taxon>
        <taxon>Scuticociliatia</taxon>
        <taxon>Philasterida</taxon>
        <taxon>Pseudocohnilembidae</taxon>
        <taxon>Pseudocohnilembus</taxon>
    </lineage>
</organism>
<reference evidence="3 4" key="1">
    <citation type="journal article" date="2015" name="Sci. Rep.">
        <title>Genome of the facultative scuticociliatosis pathogen Pseudocohnilembus persalinus provides insight into its virulence through horizontal gene transfer.</title>
        <authorList>
            <person name="Xiong J."/>
            <person name="Wang G."/>
            <person name="Cheng J."/>
            <person name="Tian M."/>
            <person name="Pan X."/>
            <person name="Warren A."/>
            <person name="Jiang C."/>
            <person name="Yuan D."/>
            <person name="Miao W."/>
        </authorList>
    </citation>
    <scope>NUCLEOTIDE SEQUENCE [LARGE SCALE GENOMIC DNA]</scope>
    <source>
        <strain evidence="3">36N120E</strain>
    </source>
</reference>
<protein>
    <recommendedName>
        <fullName evidence="5">Transmembrane protein</fullName>
    </recommendedName>
</protein>
<gene>
    <name evidence="3" type="ORF">PPERSA_09910</name>
</gene>
<keyword evidence="2" id="KW-1133">Transmembrane helix</keyword>
<name>A0A0V0QJZ0_PSEPJ</name>
<sequence>MSKQESENNKNSYFYALSIEQFPASSLLSYLCFASLFVLVGIQQFSKMGQLKNAIEDVVTYFPQRSTQWIDDYQYGVEQAFNHQGPQYNTTYESPTKNEVDGEVQQIIAERIDGKNSQIDPSQDGENKQDGEQQVNQTILDENDQGKKKKQNQFQNDQNLKDDGEYD</sequence>
<comment type="caution">
    <text evidence="3">The sequence shown here is derived from an EMBL/GenBank/DDBJ whole genome shotgun (WGS) entry which is preliminary data.</text>
</comment>
<dbReference type="EMBL" id="LDAU01000155">
    <property type="protein sequence ID" value="KRX02293.1"/>
    <property type="molecule type" value="Genomic_DNA"/>
</dbReference>
<evidence type="ECO:0000256" key="1">
    <source>
        <dbReference type="SAM" id="MobiDB-lite"/>
    </source>
</evidence>
<accession>A0A0V0QJZ0</accession>